<dbReference type="Gene3D" id="3.30.2310.20">
    <property type="entry name" value="RelE-like"/>
    <property type="match status" value="1"/>
</dbReference>
<evidence type="ECO:0000256" key="1">
    <source>
        <dbReference type="ARBA" id="ARBA00006226"/>
    </source>
</evidence>
<geneLocation type="plasmid" evidence="3">
    <name>pRGRH0234</name>
</geneLocation>
<dbReference type="Pfam" id="PF05016">
    <property type="entry name" value="ParE_toxin"/>
    <property type="match status" value="1"/>
</dbReference>
<accession>A0A0H5PYS0</accession>
<evidence type="ECO:0000256" key="2">
    <source>
        <dbReference type="ARBA" id="ARBA00022649"/>
    </source>
</evidence>
<dbReference type="EMBL" id="LN852907">
    <property type="protein sequence ID" value="CRY94335.1"/>
    <property type="molecule type" value="Genomic_DNA"/>
</dbReference>
<comment type="similarity">
    <text evidence="1">Belongs to the RelE toxin family.</text>
</comment>
<dbReference type="PANTHER" id="PTHR33755">
    <property type="entry name" value="TOXIN PARE1-RELATED"/>
    <property type="match status" value="1"/>
</dbReference>
<protein>
    <recommendedName>
        <fullName evidence="4">Plasmid stabilization system protein</fullName>
    </recommendedName>
</protein>
<evidence type="ECO:0008006" key="4">
    <source>
        <dbReference type="Google" id="ProtNLM"/>
    </source>
</evidence>
<organism evidence="3">
    <name type="scientific">uncultured prokaryote</name>
    <dbReference type="NCBI Taxonomy" id="198431"/>
    <lineage>
        <taxon>unclassified sequences</taxon>
        <taxon>environmental samples</taxon>
    </lineage>
</organism>
<dbReference type="SUPFAM" id="SSF143011">
    <property type="entry name" value="RelE-like"/>
    <property type="match status" value="1"/>
</dbReference>
<dbReference type="AlphaFoldDB" id="A0A0H5PYS0"/>
<sequence length="101" mass="11531">MHRVEWSAAAHEDVSALFDYVAEHDSLWDAAKLCERVLNSTEKLAEFPRLYEAAPEYGEGVRRISLAGQHVLYEVDDQEQIVRVLAVVGQRQNPRRIKGEP</sequence>
<evidence type="ECO:0000313" key="3">
    <source>
        <dbReference type="EMBL" id="CRY94335.1"/>
    </source>
</evidence>
<name>A0A0H5PYS0_9ZZZZ</name>
<proteinExistence type="inferred from homology"/>
<keyword evidence="3" id="KW-0614">Plasmid</keyword>
<dbReference type="InterPro" id="IPR007712">
    <property type="entry name" value="RelE/ParE_toxin"/>
</dbReference>
<reference evidence="3" key="2">
    <citation type="submission" date="2015-07" db="EMBL/GenBank/DDBJ databases">
        <title>Plasmids, circular viruses and viroids from rat gut.</title>
        <authorList>
            <person name="Jorgensen T.J."/>
            <person name="Hansen M.A."/>
            <person name="Xu Z."/>
            <person name="Tabak M.A."/>
            <person name="Sorensen S.J."/>
            <person name="Hansen L.H."/>
        </authorList>
    </citation>
    <scope>NUCLEOTIDE SEQUENCE</scope>
    <source>
        <plasmid evidence="3">pRGRH0234</plasmid>
    </source>
</reference>
<keyword evidence="2" id="KW-1277">Toxin-antitoxin system</keyword>
<reference evidence="3" key="1">
    <citation type="submission" date="2015-06" db="EMBL/GenBank/DDBJ databases">
        <authorList>
            <person name="Joergensen T."/>
        </authorList>
    </citation>
    <scope>NUCLEOTIDE SEQUENCE</scope>
    <source>
        <plasmid evidence="3">pRGRH0234</plasmid>
    </source>
</reference>
<dbReference type="InterPro" id="IPR035093">
    <property type="entry name" value="RelE/ParE_toxin_dom_sf"/>
</dbReference>
<dbReference type="InterPro" id="IPR051803">
    <property type="entry name" value="TA_system_RelE-like_toxin"/>
</dbReference>